<organism evidence="1">
    <name type="scientific">Timema monikensis</name>
    <dbReference type="NCBI Taxonomy" id="170555"/>
    <lineage>
        <taxon>Eukaryota</taxon>
        <taxon>Metazoa</taxon>
        <taxon>Ecdysozoa</taxon>
        <taxon>Arthropoda</taxon>
        <taxon>Hexapoda</taxon>
        <taxon>Insecta</taxon>
        <taxon>Pterygota</taxon>
        <taxon>Neoptera</taxon>
        <taxon>Polyneoptera</taxon>
        <taxon>Phasmatodea</taxon>
        <taxon>Timematodea</taxon>
        <taxon>Timematoidea</taxon>
        <taxon>Timematidae</taxon>
        <taxon>Timema</taxon>
    </lineage>
</organism>
<gene>
    <name evidence="1" type="ORF">TMSB3V08_LOCUS5405</name>
</gene>
<name>A0A7R9HN90_9NEOP</name>
<dbReference type="EMBL" id="OB793798">
    <property type="protein sequence ID" value="CAD7428606.1"/>
    <property type="molecule type" value="Genomic_DNA"/>
</dbReference>
<reference evidence="1" key="1">
    <citation type="submission" date="2020-11" db="EMBL/GenBank/DDBJ databases">
        <authorList>
            <person name="Tran Van P."/>
        </authorList>
    </citation>
    <scope>NUCLEOTIDE SEQUENCE</scope>
</reference>
<accession>A0A7R9HN90</accession>
<sequence>MLQRLPSVIAAHALVNTPSKLWGSLKVTRAPSGQQDIKVELEFPWWTGSAKGRVSRPGPRRIETAVEAEWTPRGGKTGGVTLKGSLDDLSKARTVVFKGTLEAKGAVDVSLVAGLSSRSSNMNLWVIGTRGEDTFSGNITCSRDSHYSLTTSAQVGPKTYFTKLVLLNEESEKAIAVDLRLVRRLTLASKITFKGEEKGLEFEMSWDKDSDPEKRVSFLARSDHDKRELFIEVPGDYARAEMSTLPDGMRGTLEWSGQKKVDSLFTWDSGPGSGGVLVKLSTPFVGLEAQTLGARYSLIEQQLVVEGEISCQGKEARLEAHVTADRASPSVLNVTGSLTVNSSFPLIPSVTAHLDHHDTNTLTRSITTSLQFKHTDWHSQLLSEWTLSDAMLEGNVSWEGVGQSLSTDLYFLSGHDNLDARLQVSWSEKKRRTVSVEVKSERGSRFHKLFRVITPFDDFRDSHLELINRNDGSHMKADLMLMPIMMAGMEVKGRGNETKERRR</sequence>
<dbReference type="AlphaFoldDB" id="A0A7R9HN90"/>
<evidence type="ECO:0000313" key="1">
    <source>
        <dbReference type="EMBL" id="CAD7428606.1"/>
    </source>
</evidence>
<protein>
    <submittedName>
        <fullName evidence="1">Uncharacterized protein</fullName>
    </submittedName>
</protein>
<proteinExistence type="predicted"/>